<reference evidence="2 3" key="1">
    <citation type="submission" date="2023-11" db="EMBL/GenBank/DDBJ databases">
        <title>Actinomadura monticuli sp. nov., isolated from volcanic ash.</title>
        <authorList>
            <person name="Lee S.D."/>
            <person name="Yang H."/>
            <person name="Kim I.S."/>
        </authorList>
    </citation>
    <scope>NUCLEOTIDE SEQUENCE [LARGE SCALE GENOMIC DNA]</scope>
    <source>
        <strain evidence="2 3">DSM 45346</strain>
    </source>
</reference>
<keyword evidence="3" id="KW-1185">Reference proteome</keyword>
<dbReference type="Proteomes" id="UP001569904">
    <property type="component" value="Unassembled WGS sequence"/>
</dbReference>
<feature type="region of interest" description="Disordered" evidence="1">
    <location>
        <begin position="1"/>
        <end position="28"/>
    </location>
</feature>
<evidence type="ECO:0000313" key="3">
    <source>
        <dbReference type="Proteomes" id="UP001569904"/>
    </source>
</evidence>
<proteinExistence type="predicted"/>
<organism evidence="2 3">
    <name type="scientific">Actinomadura chokoriensis</name>
    <dbReference type="NCBI Taxonomy" id="454156"/>
    <lineage>
        <taxon>Bacteria</taxon>
        <taxon>Bacillati</taxon>
        <taxon>Actinomycetota</taxon>
        <taxon>Actinomycetes</taxon>
        <taxon>Streptosporangiales</taxon>
        <taxon>Thermomonosporaceae</taxon>
        <taxon>Actinomadura</taxon>
    </lineage>
</organism>
<dbReference type="EMBL" id="JAXCEH010000004">
    <property type="protein sequence ID" value="MFA1553849.1"/>
    <property type="molecule type" value="Genomic_DNA"/>
</dbReference>
<dbReference type="RefSeq" id="WP_371940243.1">
    <property type="nucleotide sequence ID" value="NZ_JAXCEH010000004.1"/>
</dbReference>
<accession>A0ABV4QUM4</accession>
<comment type="caution">
    <text evidence="2">The sequence shown here is derived from an EMBL/GenBank/DDBJ whole genome shotgun (WGS) entry which is preliminary data.</text>
</comment>
<evidence type="ECO:0000256" key="1">
    <source>
        <dbReference type="SAM" id="MobiDB-lite"/>
    </source>
</evidence>
<sequence>MYLLYEPSEGNPAAASLSQERGPPMNAQTSIEDQELARLRQEFTGHRIWRAVRRDGRLGDWVASLHDPAAGIDLTVICSDPAALRDALRVEAERAAARKGLR</sequence>
<protein>
    <submittedName>
        <fullName evidence="2">Uncharacterized protein</fullName>
    </submittedName>
</protein>
<evidence type="ECO:0000313" key="2">
    <source>
        <dbReference type="EMBL" id="MFA1553849.1"/>
    </source>
</evidence>
<name>A0ABV4QUM4_9ACTN</name>
<gene>
    <name evidence="2" type="ORF">SM436_09120</name>
</gene>